<evidence type="ECO:0000259" key="1">
    <source>
        <dbReference type="SMART" id="SM00829"/>
    </source>
</evidence>
<dbReference type="InterPro" id="IPR050700">
    <property type="entry name" value="YIM1/Zinc_Alcohol_DH_Fams"/>
</dbReference>
<evidence type="ECO:0000313" key="3">
    <source>
        <dbReference type="Proteomes" id="UP001408356"/>
    </source>
</evidence>
<proteinExistence type="predicted"/>
<name>A0ABR2VC92_9PEZI</name>
<dbReference type="CDD" id="cd08267">
    <property type="entry name" value="MDR1"/>
    <property type="match status" value="1"/>
</dbReference>
<dbReference type="Pfam" id="PF08240">
    <property type="entry name" value="ADH_N"/>
    <property type="match status" value="1"/>
</dbReference>
<dbReference type="Gene3D" id="3.90.180.10">
    <property type="entry name" value="Medium-chain alcohol dehydrogenases, catalytic domain"/>
    <property type="match status" value="1"/>
</dbReference>
<sequence length="338" mass="36954">MATVKSWVYTHAGYPETLQLQDTEVPSKPSPNHLLLRVKAAALNPVDVQMMNLPINSIPGLNRPKIVGKDFAGIVLDAAPDTGFSSGDEVMGVTKALNGSGSLTEVAHVDTRGSAIVKKPESMSWNEAASLPLVWLTACAAVEKCAPFLETSSKKKIAILGGSSATGIYMVHLARERGWQIMSTCSGRNVEFLRQRGADQVTDYTTSADAVCRAVSSFEPDAIIDCVGGTECIGLAKKYVTIVGDKVDRSSMGGAFLYLTSPRMVWRWLCGYFGVWNSYDCIIFPLNNEWLQRTTGLRREEIVIDSVFQFDKVNEAFEKLGTSRTRGKVVVEIEETRT</sequence>
<accession>A0ABR2VC92</accession>
<dbReference type="SMART" id="SM00829">
    <property type="entry name" value="PKS_ER"/>
    <property type="match status" value="1"/>
</dbReference>
<dbReference type="SUPFAM" id="SSF50129">
    <property type="entry name" value="GroES-like"/>
    <property type="match status" value="1"/>
</dbReference>
<protein>
    <submittedName>
        <fullName evidence="2">Chaperonin 10-like protein</fullName>
    </submittedName>
</protein>
<dbReference type="PANTHER" id="PTHR11695:SF647">
    <property type="entry name" value="ENOYL REDUCTASE (ER) DOMAIN-CONTAINING PROTEIN"/>
    <property type="match status" value="1"/>
</dbReference>
<evidence type="ECO:0000313" key="2">
    <source>
        <dbReference type="EMBL" id="KAK9424139.1"/>
    </source>
</evidence>
<gene>
    <name evidence="2" type="ORF">SUNI508_03627</name>
</gene>
<dbReference type="InterPro" id="IPR036291">
    <property type="entry name" value="NAD(P)-bd_dom_sf"/>
</dbReference>
<dbReference type="Proteomes" id="UP001408356">
    <property type="component" value="Unassembled WGS sequence"/>
</dbReference>
<keyword evidence="3" id="KW-1185">Reference proteome</keyword>
<feature type="domain" description="Enoyl reductase (ER)" evidence="1">
    <location>
        <begin position="13"/>
        <end position="331"/>
    </location>
</feature>
<reference evidence="2 3" key="1">
    <citation type="journal article" date="2024" name="J. Plant Pathol.">
        <title>Sequence and assembly of the genome of Seiridium unicorne, isolate CBS 538.82, causal agent of cypress canker disease.</title>
        <authorList>
            <person name="Scali E."/>
            <person name="Rocca G.D."/>
            <person name="Danti R."/>
            <person name="Garbelotto M."/>
            <person name="Barberini S."/>
            <person name="Baroncelli R."/>
            <person name="Emiliani G."/>
        </authorList>
    </citation>
    <scope>NUCLEOTIDE SEQUENCE [LARGE SCALE GENOMIC DNA]</scope>
    <source>
        <strain evidence="2 3">BM-138-508</strain>
    </source>
</reference>
<dbReference type="InterPro" id="IPR011032">
    <property type="entry name" value="GroES-like_sf"/>
</dbReference>
<dbReference type="InterPro" id="IPR013154">
    <property type="entry name" value="ADH-like_N"/>
</dbReference>
<dbReference type="SUPFAM" id="SSF51735">
    <property type="entry name" value="NAD(P)-binding Rossmann-fold domains"/>
    <property type="match status" value="1"/>
</dbReference>
<comment type="caution">
    <text evidence="2">The sequence shown here is derived from an EMBL/GenBank/DDBJ whole genome shotgun (WGS) entry which is preliminary data.</text>
</comment>
<dbReference type="Gene3D" id="3.40.50.720">
    <property type="entry name" value="NAD(P)-binding Rossmann-like Domain"/>
    <property type="match status" value="1"/>
</dbReference>
<dbReference type="Pfam" id="PF13602">
    <property type="entry name" value="ADH_zinc_N_2"/>
    <property type="match status" value="1"/>
</dbReference>
<organism evidence="2 3">
    <name type="scientific">Seiridium unicorne</name>
    <dbReference type="NCBI Taxonomy" id="138068"/>
    <lineage>
        <taxon>Eukaryota</taxon>
        <taxon>Fungi</taxon>
        <taxon>Dikarya</taxon>
        <taxon>Ascomycota</taxon>
        <taxon>Pezizomycotina</taxon>
        <taxon>Sordariomycetes</taxon>
        <taxon>Xylariomycetidae</taxon>
        <taxon>Amphisphaeriales</taxon>
        <taxon>Sporocadaceae</taxon>
        <taxon>Seiridium</taxon>
    </lineage>
</organism>
<dbReference type="PANTHER" id="PTHR11695">
    <property type="entry name" value="ALCOHOL DEHYDROGENASE RELATED"/>
    <property type="match status" value="1"/>
</dbReference>
<dbReference type="EMBL" id="JARVKF010000046">
    <property type="protein sequence ID" value="KAK9424139.1"/>
    <property type="molecule type" value="Genomic_DNA"/>
</dbReference>
<dbReference type="InterPro" id="IPR020843">
    <property type="entry name" value="ER"/>
</dbReference>